<organism evidence="2 3">
    <name type="scientific">Sporothrix eucalyptigena</name>
    <dbReference type="NCBI Taxonomy" id="1812306"/>
    <lineage>
        <taxon>Eukaryota</taxon>
        <taxon>Fungi</taxon>
        <taxon>Dikarya</taxon>
        <taxon>Ascomycota</taxon>
        <taxon>Pezizomycotina</taxon>
        <taxon>Sordariomycetes</taxon>
        <taxon>Sordariomycetidae</taxon>
        <taxon>Ophiostomatales</taxon>
        <taxon>Ophiostomataceae</taxon>
        <taxon>Sporothrix</taxon>
    </lineage>
</organism>
<feature type="compositionally biased region" description="Basic and acidic residues" evidence="1">
    <location>
        <begin position="402"/>
        <end position="427"/>
    </location>
</feature>
<keyword evidence="3" id="KW-1185">Reference proteome</keyword>
<evidence type="ECO:0000256" key="1">
    <source>
        <dbReference type="SAM" id="MobiDB-lite"/>
    </source>
</evidence>
<feature type="region of interest" description="Disordered" evidence="1">
    <location>
        <begin position="388"/>
        <end position="427"/>
    </location>
</feature>
<feature type="compositionally biased region" description="Basic and acidic residues" evidence="1">
    <location>
        <begin position="327"/>
        <end position="345"/>
    </location>
</feature>
<dbReference type="Proteomes" id="UP001642482">
    <property type="component" value="Unassembled WGS sequence"/>
</dbReference>
<name>A0ABP0CLJ6_9PEZI</name>
<reference evidence="2 3" key="1">
    <citation type="submission" date="2024-01" db="EMBL/GenBank/DDBJ databases">
        <authorList>
            <person name="Allen C."/>
            <person name="Tagirdzhanova G."/>
        </authorList>
    </citation>
    <scope>NUCLEOTIDE SEQUENCE [LARGE SCALE GENOMIC DNA]</scope>
</reference>
<gene>
    <name evidence="2" type="ORF">SEUCBS140593_008271</name>
</gene>
<comment type="caution">
    <text evidence="2">The sequence shown here is derived from an EMBL/GenBank/DDBJ whole genome shotgun (WGS) entry which is preliminary data.</text>
</comment>
<sequence>MGHCEPYQEPYGPPPAYSDVPADQVPRKYIRSGPSPSPSQPLQSTSSRNTGQYSSPYPGHQIYNAVPDQYQAAEALESTESKEDEQAVDELAAHYRQYLPPLTAAGFFSAAGPVPSAVLTRPILIPQAFTASFNKPPPPFVRVYSQVLSSREIDIQPALFLAIIDSLNLCLAPPPPLQAISLVGQAVGFVPSHIAQGVSAGIGIVAGVGVAAARITRQKRFLERVNQDVFAPRGLVLEVIKDEEVLRRVGVSLPPVPDAPPTPVSPGGAPRTHISRATQTRLAQLAPYSAPLSWDVPPPNLPTSLMDRISAKQTASRLAKEENCTLKKQQKKEDKLRRLETRGSSDSDSLAFLQDETVIHAEFDARRQAAEAKGDHKEVAKIEKKRAKEVEHLHKKQRKHQEKVDKGARKLDKQDQKQTDKERKAMGKLEWLVVRRA</sequence>
<evidence type="ECO:0000313" key="3">
    <source>
        <dbReference type="Proteomes" id="UP001642482"/>
    </source>
</evidence>
<dbReference type="InterPro" id="IPR053221">
    <property type="entry name" value="Burnettramic_acid_biosynth"/>
</dbReference>
<accession>A0ABP0CLJ6</accession>
<dbReference type="PANTHER" id="PTHR38887">
    <property type="entry name" value="CHROMOSOME 21, WHOLE GENOME SHOTGUN SEQUENCE"/>
    <property type="match status" value="1"/>
</dbReference>
<dbReference type="EMBL" id="CAWUHD010000112">
    <property type="protein sequence ID" value="CAK7232472.1"/>
    <property type="molecule type" value="Genomic_DNA"/>
</dbReference>
<feature type="region of interest" description="Disordered" evidence="1">
    <location>
        <begin position="1"/>
        <end position="60"/>
    </location>
</feature>
<feature type="region of interest" description="Disordered" evidence="1">
    <location>
        <begin position="327"/>
        <end position="347"/>
    </location>
</feature>
<proteinExistence type="predicted"/>
<evidence type="ECO:0000313" key="2">
    <source>
        <dbReference type="EMBL" id="CAK7232472.1"/>
    </source>
</evidence>
<protein>
    <submittedName>
        <fullName evidence="2">Uncharacterized protein</fullName>
    </submittedName>
</protein>
<dbReference type="PANTHER" id="PTHR38887:SF1">
    <property type="entry name" value="RAS MODIFICATION PROTEIN ERF4"/>
    <property type="match status" value="1"/>
</dbReference>